<dbReference type="InterPro" id="IPR029055">
    <property type="entry name" value="Ntn_hydrolases_N"/>
</dbReference>
<dbReference type="InterPro" id="IPR026869">
    <property type="entry name" value="EgtC-like"/>
</dbReference>
<dbReference type="SUPFAM" id="SSF56235">
    <property type="entry name" value="N-terminal nucleophile aminohydrolases (Ntn hydrolases)"/>
    <property type="match status" value="1"/>
</dbReference>
<evidence type="ECO:0000256" key="1">
    <source>
        <dbReference type="ARBA" id="ARBA00022962"/>
    </source>
</evidence>
<organism evidence="3 4">
    <name type="scientific">Mobilicoccus caccae</name>
    <dbReference type="NCBI Taxonomy" id="1859295"/>
    <lineage>
        <taxon>Bacteria</taxon>
        <taxon>Bacillati</taxon>
        <taxon>Actinomycetota</taxon>
        <taxon>Actinomycetes</taxon>
        <taxon>Micrococcales</taxon>
        <taxon>Dermatophilaceae</taxon>
        <taxon>Mobilicoccus</taxon>
    </lineage>
</organism>
<evidence type="ECO:0000259" key="2">
    <source>
        <dbReference type="PROSITE" id="PS51278"/>
    </source>
</evidence>
<dbReference type="Gene3D" id="3.60.20.10">
    <property type="entry name" value="Glutamine Phosphoribosylpyrophosphate, subunit 1, domain 1"/>
    <property type="match status" value="1"/>
</dbReference>
<name>A0ABQ6IU94_9MICO</name>
<keyword evidence="4" id="KW-1185">Reference proteome</keyword>
<accession>A0ABQ6IU94</accession>
<dbReference type="EMBL" id="BSUO01000001">
    <property type="protein sequence ID" value="GMA41513.1"/>
    <property type="molecule type" value="Genomic_DNA"/>
</dbReference>
<proteinExistence type="predicted"/>
<dbReference type="PANTHER" id="PTHR42824:SF1">
    <property type="entry name" value="GLUTAMINE AMIDOTRANSFERASE YAFJ-RELATED"/>
    <property type="match status" value="1"/>
</dbReference>
<evidence type="ECO:0000313" key="3">
    <source>
        <dbReference type="EMBL" id="GMA41513.1"/>
    </source>
</evidence>
<dbReference type="CDD" id="cd01908">
    <property type="entry name" value="YafJ"/>
    <property type="match status" value="1"/>
</dbReference>
<comment type="caution">
    <text evidence="3">The sequence shown here is derived from an EMBL/GenBank/DDBJ whole genome shotgun (WGS) entry which is preliminary data.</text>
</comment>
<dbReference type="Pfam" id="PF13230">
    <property type="entry name" value="GATase_4"/>
    <property type="match status" value="1"/>
</dbReference>
<gene>
    <name evidence="3" type="ORF">GCM10025883_35580</name>
</gene>
<dbReference type="InterPro" id="IPR017932">
    <property type="entry name" value="GATase_2_dom"/>
</dbReference>
<keyword evidence="1 3" id="KW-0315">Glutamine amidotransferase</keyword>
<dbReference type="Proteomes" id="UP001157126">
    <property type="component" value="Unassembled WGS sequence"/>
</dbReference>
<evidence type="ECO:0000313" key="4">
    <source>
        <dbReference type="Proteomes" id="UP001157126"/>
    </source>
</evidence>
<feature type="domain" description="Glutamine amidotransferase type-2" evidence="2">
    <location>
        <begin position="2"/>
        <end position="254"/>
    </location>
</feature>
<dbReference type="RefSeq" id="WP_284305058.1">
    <property type="nucleotide sequence ID" value="NZ_BSUO01000001.1"/>
</dbReference>
<dbReference type="PANTHER" id="PTHR42824">
    <property type="entry name" value="GLUTAMINE AMIDOTRANSFERASE"/>
    <property type="match status" value="1"/>
</dbReference>
<protein>
    <submittedName>
        <fullName evidence="3">Class II glutamine amidotransferase</fullName>
    </submittedName>
</protein>
<reference evidence="4" key="1">
    <citation type="journal article" date="2019" name="Int. J. Syst. Evol. Microbiol.">
        <title>The Global Catalogue of Microorganisms (GCM) 10K type strain sequencing project: providing services to taxonomists for standard genome sequencing and annotation.</title>
        <authorList>
            <consortium name="The Broad Institute Genomics Platform"/>
            <consortium name="The Broad Institute Genome Sequencing Center for Infectious Disease"/>
            <person name="Wu L."/>
            <person name="Ma J."/>
        </authorList>
    </citation>
    <scope>NUCLEOTIDE SEQUENCE [LARGE SCALE GENOMIC DNA]</scope>
    <source>
        <strain evidence="4">NBRC 113072</strain>
    </source>
</reference>
<sequence>MCRLLAYVAPAPSTVSDVIGIEQSGAFQRLARLHADGWGIMWRREDGRVERRRTPGEGHDDTDLTNALHGRRARASVAHLRLATGGLSIREANTHPFTGSGVGFAHNGSILPVDDLRSLVSPAMLRECGGTTDSEMYFALVRERLADGLDLGDAVICVVTDLRERFPIASLNAMVLGTDELVVVRASTDAIVPREHFIERGIVDDDLPPAHDEAYYDLRLRVGADGSLAFASSGLDTTGWTDLPRDSVTVVDIASVTARTMSLTCTPVALRR</sequence>
<dbReference type="PROSITE" id="PS51278">
    <property type="entry name" value="GATASE_TYPE_2"/>
    <property type="match status" value="1"/>
</dbReference>